<feature type="transmembrane region" description="Helical" evidence="1">
    <location>
        <begin position="12"/>
        <end position="29"/>
    </location>
</feature>
<dbReference type="EMBL" id="RJJR01000011">
    <property type="protein sequence ID" value="RNI35233.1"/>
    <property type="molecule type" value="Genomic_DNA"/>
</dbReference>
<dbReference type="Proteomes" id="UP000267223">
    <property type="component" value="Unassembled WGS sequence"/>
</dbReference>
<accession>A0A3M9NDE3</accession>
<keyword evidence="1" id="KW-0472">Membrane</keyword>
<feature type="transmembrane region" description="Helical" evidence="1">
    <location>
        <begin position="73"/>
        <end position="95"/>
    </location>
</feature>
<dbReference type="OrthoDB" id="678029at2"/>
<comment type="caution">
    <text evidence="2">The sequence shown here is derived from an EMBL/GenBank/DDBJ whole genome shotgun (WGS) entry which is preliminary data.</text>
</comment>
<dbReference type="Pfam" id="PF13858">
    <property type="entry name" value="DUF4199"/>
    <property type="match status" value="1"/>
</dbReference>
<evidence type="ECO:0000313" key="2">
    <source>
        <dbReference type="EMBL" id="RNI35233.1"/>
    </source>
</evidence>
<feature type="transmembrane region" description="Helical" evidence="1">
    <location>
        <begin position="131"/>
        <end position="154"/>
    </location>
</feature>
<organism evidence="2 3">
    <name type="scientific">Hanamia caeni</name>
    <dbReference type="NCBI Taxonomy" id="2294116"/>
    <lineage>
        <taxon>Bacteria</taxon>
        <taxon>Pseudomonadati</taxon>
        <taxon>Bacteroidota</taxon>
        <taxon>Chitinophagia</taxon>
        <taxon>Chitinophagales</taxon>
        <taxon>Chitinophagaceae</taxon>
        <taxon>Hanamia</taxon>
    </lineage>
</organism>
<proteinExistence type="predicted"/>
<dbReference type="InterPro" id="IPR025250">
    <property type="entry name" value="DUF4199"/>
</dbReference>
<gene>
    <name evidence="2" type="ORF">EFY79_13325</name>
</gene>
<dbReference type="RefSeq" id="WP_123121220.1">
    <property type="nucleotide sequence ID" value="NZ_RJJR01000011.1"/>
</dbReference>
<feature type="transmembrane region" description="Helical" evidence="1">
    <location>
        <begin position="36"/>
        <end position="53"/>
    </location>
</feature>
<name>A0A3M9NDE3_9BACT</name>
<sequence length="170" mass="18856">MEQKITTPSTKGLVISLILIVLALVIYFLDLNTTRGVEYISFGVLVIGIIWSVNNYGQQIDHNATFGNYFAHGFKIAALVTAIMIIYVVIFIYLFPDVKEKGMEAARKSIEAKGNLSQEQINQSMEFTKKFFMVFIIAGTLIGYLVFGAIGALIGAGITKKNPRPIEIDR</sequence>
<evidence type="ECO:0000313" key="3">
    <source>
        <dbReference type="Proteomes" id="UP000267223"/>
    </source>
</evidence>
<keyword evidence="1" id="KW-0812">Transmembrane</keyword>
<keyword evidence="1" id="KW-1133">Transmembrane helix</keyword>
<reference evidence="2 3" key="1">
    <citation type="submission" date="2018-11" db="EMBL/GenBank/DDBJ databases">
        <title>Draft genome sequence of Ferruginibacter sp. BO-59.</title>
        <authorList>
            <person name="Im W.T."/>
        </authorList>
    </citation>
    <scope>NUCLEOTIDE SEQUENCE [LARGE SCALE GENOMIC DNA]</scope>
    <source>
        <strain evidence="2 3">BO-59</strain>
    </source>
</reference>
<keyword evidence="3" id="KW-1185">Reference proteome</keyword>
<evidence type="ECO:0000256" key="1">
    <source>
        <dbReference type="SAM" id="Phobius"/>
    </source>
</evidence>
<dbReference type="AlphaFoldDB" id="A0A3M9NDE3"/>
<protein>
    <submittedName>
        <fullName evidence="2">DUF4199 domain-containing protein</fullName>
    </submittedName>
</protein>